<gene>
    <name evidence="2" type="ORF">DW193_22055</name>
    <name evidence="3" type="ORF">EH214_03848</name>
    <name evidence="1" type="ORF">ERS852457_00648</name>
</gene>
<evidence type="ECO:0000313" key="2">
    <source>
        <dbReference type="EMBL" id="RHH72880.1"/>
    </source>
</evidence>
<dbReference type="EMBL" id="CYZI01000002">
    <property type="protein sequence ID" value="CUN69322.1"/>
    <property type="molecule type" value="Genomic_DNA"/>
</dbReference>
<dbReference type="Proteomes" id="UP000283713">
    <property type="component" value="Unassembled WGS sequence"/>
</dbReference>
<evidence type="ECO:0000313" key="5">
    <source>
        <dbReference type="Proteomes" id="UP000283713"/>
    </source>
</evidence>
<proteinExistence type="predicted"/>
<dbReference type="RefSeq" id="WP_057249544.1">
    <property type="nucleotide sequence ID" value="NZ_CACRTA010000013.1"/>
</dbReference>
<evidence type="ECO:0000313" key="4">
    <source>
        <dbReference type="Proteomes" id="UP000095333"/>
    </source>
</evidence>
<sequence length="68" mass="7731">MNSYNIYEKNNEATILYHAIARDEDQVMELAKEAGIDMDGLSIELERSNVKDQLGKPLSARIEDALIY</sequence>
<dbReference type="AlphaFoldDB" id="A0A173YYN6"/>
<accession>A0A173YYN6</accession>
<reference evidence="2 5" key="2">
    <citation type="submission" date="2018-08" db="EMBL/GenBank/DDBJ databases">
        <title>A genome reference for cultivated species of the human gut microbiota.</title>
        <authorList>
            <person name="Zou Y."/>
            <person name="Xue W."/>
            <person name="Luo G."/>
        </authorList>
    </citation>
    <scope>NUCLEOTIDE SEQUENCE [LARGE SCALE GENOMIC DNA]</scope>
    <source>
        <strain evidence="2 5">AM16-6</strain>
    </source>
</reference>
<reference evidence="3 6" key="3">
    <citation type="journal article" date="2019" name="Nat. Commun.">
        <title>Gram positive-like bacteriocins with broad spectrum anti-Bacteroidales activity encoded on mobile elements of the human gut microbiota.</title>
        <authorList>
            <person name="Bechon N."/>
            <person name="Coyne M.J.Jr."/>
            <person name="Laclare-Mceneany V."/>
            <person name="Chatzidaki-Livanis M."/>
            <person name="Ghigo J.-M."/>
            <person name="Comstock L.E."/>
        </authorList>
    </citation>
    <scope>NUCLEOTIDE SEQUENCE [LARGE SCALE GENOMIC DNA]</scope>
    <source>
        <strain evidence="3 6">CL01T12C17</strain>
    </source>
</reference>
<dbReference type="EMBL" id="RWHZ01000075">
    <property type="protein sequence ID" value="TSE46942.1"/>
    <property type="molecule type" value="Genomic_DNA"/>
</dbReference>
<reference evidence="1 4" key="1">
    <citation type="submission" date="2015-09" db="EMBL/GenBank/DDBJ databases">
        <authorList>
            <consortium name="Pathogen Informatics"/>
        </authorList>
    </citation>
    <scope>NUCLEOTIDE SEQUENCE [LARGE SCALE GENOMIC DNA]</scope>
    <source>
        <strain evidence="1 4">2789STDY5834842</strain>
    </source>
</reference>
<organism evidence="1 4">
    <name type="scientific">Phocaeicola vulgatus</name>
    <name type="common">Bacteroides vulgatus</name>
    <dbReference type="NCBI Taxonomy" id="821"/>
    <lineage>
        <taxon>Bacteria</taxon>
        <taxon>Pseudomonadati</taxon>
        <taxon>Bacteroidota</taxon>
        <taxon>Bacteroidia</taxon>
        <taxon>Bacteroidales</taxon>
        <taxon>Bacteroidaceae</taxon>
        <taxon>Phocaeicola</taxon>
    </lineage>
</organism>
<dbReference type="Proteomes" id="UP000095333">
    <property type="component" value="Unassembled WGS sequence"/>
</dbReference>
<evidence type="ECO:0000313" key="6">
    <source>
        <dbReference type="Proteomes" id="UP000408523"/>
    </source>
</evidence>
<name>A0A173YYN6_PHOVU</name>
<evidence type="ECO:0000313" key="1">
    <source>
        <dbReference type="EMBL" id="CUN69322.1"/>
    </source>
</evidence>
<dbReference type="Proteomes" id="UP000408523">
    <property type="component" value="Unassembled WGS sequence"/>
</dbReference>
<evidence type="ECO:0000313" key="3">
    <source>
        <dbReference type="EMBL" id="TSE46942.1"/>
    </source>
</evidence>
<dbReference type="EMBL" id="QRKA01000068">
    <property type="protein sequence ID" value="RHH72880.1"/>
    <property type="molecule type" value="Genomic_DNA"/>
</dbReference>
<protein>
    <submittedName>
        <fullName evidence="1">Uncharacterized protein</fullName>
    </submittedName>
</protein>